<protein>
    <submittedName>
        <fullName evidence="3">Uncharacterized protein</fullName>
    </submittedName>
</protein>
<feature type="transmembrane region" description="Helical" evidence="2">
    <location>
        <begin position="380"/>
        <end position="404"/>
    </location>
</feature>
<evidence type="ECO:0000256" key="2">
    <source>
        <dbReference type="SAM" id="Phobius"/>
    </source>
</evidence>
<reference evidence="3 4" key="1">
    <citation type="submission" date="2020-01" db="EMBL/GenBank/DDBJ databases">
        <authorList>
            <consortium name="DOE Joint Genome Institute"/>
            <person name="Haridas S."/>
            <person name="Albert R."/>
            <person name="Binder M."/>
            <person name="Bloem J."/>
            <person name="Labutti K."/>
            <person name="Salamov A."/>
            <person name="Andreopoulos B."/>
            <person name="Baker S.E."/>
            <person name="Barry K."/>
            <person name="Bills G."/>
            <person name="Bluhm B.H."/>
            <person name="Cannon C."/>
            <person name="Castanera R."/>
            <person name="Culley D.E."/>
            <person name="Daum C."/>
            <person name="Ezra D."/>
            <person name="Gonzalez J.B."/>
            <person name="Henrissat B."/>
            <person name="Kuo A."/>
            <person name="Liang C."/>
            <person name="Lipzen A."/>
            <person name="Lutzoni F."/>
            <person name="Magnuson J."/>
            <person name="Mondo S."/>
            <person name="Nolan M."/>
            <person name="Ohm R."/>
            <person name="Pangilinan J."/>
            <person name="Park H.-J.H."/>
            <person name="Ramirez L."/>
            <person name="Alfaro M."/>
            <person name="Sun H."/>
            <person name="Tritt A."/>
            <person name="Yoshinaga Y."/>
            <person name="Zwiers L.-H.L."/>
            <person name="Turgeon B.G."/>
            <person name="Goodwin S.B."/>
            <person name="Spatafora J.W."/>
            <person name="Crous P.W."/>
            <person name="Grigoriev I.V."/>
        </authorList>
    </citation>
    <scope>NUCLEOTIDE SEQUENCE [LARGE SCALE GENOMIC DNA]</scope>
    <source>
        <strain evidence="3 4">CBS 611.86</strain>
    </source>
</reference>
<feature type="region of interest" description="Disordered" evidence="1">
    <location>
        <begin position="412"/>
        <end position="445"/>
    </location>
</feature>
<comment type="caution">
    <text evidence="3">The sequence shown here is derived from an EMBL/GenBank/DDBJ whole genome shotgun (WGS) entry which is preliminary data.</text>
</comment>
<feature type="transmembrane region" description="Helical" evidence="2">
    <location>
        <begin position="331"/>
        <end position="353"/>
    </location>
</feature>
<evidence type="ECO:0000313" key="3">
    <source>
        <dbReference type="EMBL" id="KAF2877115.1"/>
    </source>
</evidence>
<proteinExistence type="predicted"/>
<dbReference type="AlphaFoldDB" id="A0A7C8MIE1"/>
<organism evidence="3 4">
    <name type="scientific">Massariosphaeria phaeospora</name>
    <dbReference type="NCBI Taxonomy" id="100035"/>
    <lineage>
        <taxon>Eukaryota</taxon>
        <taxon>Fungi</taxon>
        <taxon>Dikarya</taxon>
        <taxon>Ascomycota</taxon>
        <taxon>Pezizomycotina</taxon>
        <taxon>Dothideomycetes</taxon>
        <taxon>Pleosporomycetidae</taxon>
        <taxon>Pleosporales</taxon>
        <taxon>Pleosporales incertae sedis</taxon>
        <taxon>Massariosphaeria</taxon>
    </lineage>
</organism>
<dbReference type="Proteomes" id="UP000481861">
    <property type="component" value="Unassembled WGS sequence"/>
</dbReference>
<evidence type="ECO:0000313" key="4">
    <source>
        <dbReference type="Proteomes" id="UP000481861"/>
    </source>
</evidence>
<name>A0A7C8MIE1_9PLEO</name>
<evidence type="ECO:0000256" key="1">
    <source>
        <dbReference type="SAM" id="MobiDB-lite"/>
    </source>
</evidence>
<dbReference type="Gene3D" id="1.20.58.340">
    <property type="entry name" value="Magnesium transport protein CorA, transmembrane region"/>
    <property type="match status" value="1"/>
</dbReference>
<dbReference type="OrthoDB" id="1046782at2759"/>
<keyword evidence="2" id="KW-0472">Membrane</keyword>
<gene>
    <name evidence="3" type="ORF">BDV95DRAFT_138986</name>
</gene>
<keyword evidence="4" id="KW-1185">Reference proteome</keyword>
<keyword evidence="2" id="KW-0812">Transmembrane</keyword>
<accession>A0A7C8MIE1</accession>
<keyword evidence="2" id="KW-1133">Transmembrane helix</keyword>
<dbReference type="EMBL" id="JAADJZ010000002">
    <property type="protein sequence ID" value="KAF2877115.1"/>
    <property type="molecule type" value="Genomic_DNA"/>
</dbReference>
<sequence length="478" mass="54523">MVARRTACNTKPSVQGEYGIVAGKNKVLSSDMLLLRFTSCDLGSHPFKLSCGHRLFEQIRKAFKLHATSEEVILNNNGAFARHFFKSRNTLAIVLKVPNSVNFGYDALSMVFDGTRRSTRAFFHGQLGDEYERLVSSFQSQKDRSFFTQPMLLPTRLLLNHRLNTERYRSKIDHTLHSTEREIGYAIPGLLQYNPSRDADAESKPDFERIVRQLHSCQTELSQIPYQGQFGYDFGVFLGKTALEVKDWGFLPPNDAHDYSEGLVHRIEFATNLYSTILMQSSILKSRVQNHINLTFSLIAQDENKISRSIAQESALIAAASKRDSAAMKTISVLTMVFLPPTFVATFFSMTMFDWTPPSPPPSPSPSTSPNPGVTYTYLWVYWAVALPLTALVLIVWRVWWSIADRRYQHEMRKENPEKKKRGKRAKSPERPAGSADGEDEEHWAVGNRTAHREWAFPLFRRGKSFERERGEEEQGDV</sequence>